<keyword evidence="1" id="KW-0472">Membrane</keyword>
<gene>
    <name evidence="2" type="ORF">BOVATA_047580</name>
</gene>
<keyword evidence="1" id="KW-1133">Transmembrane helix</keyword>
<evidence type="ECO:0000313" key="2">
    <source>
        <dbReference type="EMBL" id="GBE63265.1"/>
    </source>
</evidence>
<name>A0A2H6KJU0_9APIC</name>
<comment type="caution">
    <text evidence="2">The sequence shown here is derived from an EMBL/GenBank/DDBJ whole genome shotgun (WGS) entry which is preliminary data.</text>
</comment>
<dbReference type="VEuPathDB" id="PiroplasmaDB:BOVATA_047580"/>
<dbReference type="Proteomes" id="UP000236319">
    <property type="component" value="Unassembled WGS sequence"/>
</dbReference>
<reference evidence="2 3" key="1">
    <citation type="journal article" date="2017" name="BMC Genomics">
        <title>Whole-genome assembly of Babesia ovata and comparative genomics between closely related pathogens.</title>
        <authorList>
            <person name="Yamagishi J."/>
            <person name="Asada M."/>
            <person name="Hakimi H."/>
            <person name="Tanaka T.Q."/>
            <person name="Sugimoto C."/>
            <person name="Kawazu S."/>
        </authorList>
    </citation>
    <scope>NUCLEOTIDE SEQUENCE [LARGE SCALE GENOMIC DNA]</scope>
    <source>
        <strain evidence="2 3">Miyake</strain>
    </source>
</reference>
<organism evidence="2 3">
    <name type="scientific">Babesia ovata</name>
    <dbReference type="NCBI Taxonomy" id="189622"/>
    <lineage>
        <taxon>Eukaryota</taxon>
        <taxon>Sar</taxon>
        <taxon>Alveolata</taxon>
        <taxon>Apicomplexa</taxon>
        <taxon>Aconoidasida</taxon>
        <taxon>Piroplasmida</taxon>
        <taxon>Babesiidae</taxon>
        <taxon>Babesia</taxon>
    </lineage>
</organism>
<keyword evidence="1" id="KW-0812">Transmembrane</keyword>
<protein>
    <submittedName>
        <fullName evidence="2">UDP pyrophosphate phosphatase, putative</fullName>
    </submittedName>
</protein>
<evidence type="ECO:0000313" key="3">
    <source>
        <dbReference type="Proteomes" id="UP000236319"/>
    </source>
</evidence>
<sequence length="132" mass="14600">MLQTGDMFFKLFIRLLNCSIIIFNVTEFLANVTICTAAVFLGIEILIYIRRLVNRPGKHFTGLLIPVGQLAVNITQLLMKIFNCLISFHNLLNIPAELLVHLQLVVGLRGLLSGTVADLLRGGDPITKAVDL</sequence>
<dbReference type="RefSeq" id="XP_028869508.1">
    <property type="nucleotide sequence ID" value="XM_029013675.1"/>
</dbReference>
<dbReference type="EMBL" id="BDSA01000027">
    <property type="protein sequence ID" value="GBE63265.1"/>
    <property type="molecule type" value="Genomic_DNA"/>
</dbReference>
<keyword evidence="3" id="KW-1185">Reference proteome</keyword>
<dbReference type="AlphaFoldDB" id="A0A2H6KJU0"/>
<dbReference type="GeneID" id="39877035"/>
<proteinExistence type="predicted"/>
<evidence type="ECO:0000256" key="1">
    <source>
        <dbReference type="SAM" id="Phobius"/>
    </source>
</evidence>
<feature type="transmembrane region" description="Helical" evidence="1">
    <location>
        <begin position="29"/>
        <end position="49"/>
    </location>
</feature>
<accession>A0A2H6KJU0</accession>